<dbReference type="SUPFAM" id="SSF55874">
    <property type="entry name" value="ATPase domain of HSP90 chaperone/DNA topoisomerase II/histidine kinase"/>
    <property type="match status" value="1"/>
</dbReference>
<dbReference type="AlphaFoldDB" id="A0A7Y9JP94"/>
<dbReference type="EC" id="2.7.13.3" evidence="2"/>
<dbReference type="Gene3D" id="1.20.5.1930">
    <property type="match status" value="1"/>
</dbReference>
<dbReference type="RefSeq" id="WP_179434418.1">
    <property type="nucleotide sequence ID" value="NZ_BAABLC010000006.1"/>
</dbReference>
<dbReference type="InterPro" id="IPR003594">
    <property type="entry name" value="HATPase_dom"/>
</dbReference>
<evidence type="ECO:0000313" key="14">
    <source>
        <dbReference type="Proteomes" id="UP000552045"/>
    </source>
</evidence>
<dbReference type="GO" id="GO:0046983">
    <property type="term" value="F:protein dimerization activity"/>
    <property type="evidence" value="ECO:0007669"/>
    <property type="project" value="InterPro"/>
</dbReference>
<feature type="transmembrane region" description="Helical" evidence="10">
    <location>
        <begin position="170"/>
        <end position="191"/>
    </location>
</feature>
<evidence type="ECO:0000256" key="4">
    <source>
        <dbReference type="ARBA" id="ARBA00022679"/>
    </source>
</evidence>
<evidence type="ECO:0000256" key="3">
    <source>
        <dbReference type="ARBA" id="ARBA00022553"/>
    </source>
</evidence>
<keyword evidence="10" id="KW-0812">Transmembrane</keyword>
<dbReference type="SUPFAM" id="SSF103473">
    <property type="entry name" value="MFS general substrate transporter"/>
    <property type="match status" value="1"/>
</dbReference>
<dbReference type="Pfam" id="PF02518">
    <property type="entry name" value="HATPase_c"/>
    <property type="match status" value="1"/>
</dbReference>
<accession>A0A7Y9JP94</accession>
<feature type="transmembrane region" description="Helical" evidence="10">
    <location>
        <begin position="117"/>
        <end position="136"/>
    </location>
</feature>
<dbReference type="Gene3D" id="3.30.565.10">
    <property type="entry name" value="Histidine kinase-like ATPase, C-terminal domain"/>
    <property type="match status" value="1"/>
</dbReference>
<dbReference type="EMBL" id="JACCBH010000001">
    <property type="protein sequence ID" value="NYD55373.1"/>
    <property type="molecule type" value="Genomic_DNA"/>
</dbReference>
<name>A0A7Y9JP94_9MICO</name>
<keyword evidence="10" id="KW-1133">Transmembrane helix</keyword>
<keyword evidence="3" id="KW-0597">Phosphoprotein</keyword>
<proteinExistence type="predicted"/>
<evidence type="ECO:0000256" key="9">
    <source>
        <dbReference type="SAM" id="MobiDB-lite"/>
    </source>
</evidence>
<keyword evidence="14" id="KW-1185">Reference proteome</keyword>
<evidence type="ECO:0000259" key="12">
    <source>
        <dbReference type="Pfam" id="PF07730"/>
    </source>
</evidence>
<keyword evidence="6 13" id="KW-0418">Kinase</keyword>
<dbReference type="GO" id="GO:0000155">
    <property type="term" value="F:phosphorelay sensor kinase activity"/>
    <property type="evidence" value="ECO:0007669"/>
    <property type="project" value="InterPro"/>
</dbReference>
<evidence type="ECO:0000256" key="6">
    <source>
        <dbReference type="ARBA" id="ARBA00022777"/>
    </source>
</evidence>
<dbReference type="GO" id="GO:0016020">
    <property type="term" value="C:membrane"/>
    <property type="evidence" value="ECO:0007669"/>
    <property type="project" value="InterPro"/>
</dbReference>
<feature type="transmembrane region" description="Helical" evidence="10">
    <location>
        <begin position="143"/>
        <end position="164"/>
    </location>
</feature>
<dbReference type="PANTHER" id="PTHR24421">
    <property type="entry name" value="NITRATE/NITRITE SENSOR PROTEIN NARX-RELATED"/>
    <property type="match status" value="1"/>
</dbReference>
<feature type="transmembrane region" description="Helical" evidence="10">
    <location>
        <begin position="38"/>
        <end position="57"/>
    </location>
</feature>
<keyword evidence="4" id="KW-0808">Transferase</keyword>
<dbReference type="CDD" id="cd16917">
    <property type="entry name" value="HATPase_UhpB-NarQ-NarX-like"/>
    <property type="match status" value="1"/>
</dbReference>
<keyword evidence="7" id="KW-0067">ATP-binding</keyword>
<dbReference type="PANTHER" id="PTHR24421:SF10">
    <property type="entry name" value="NITRATE_NITRITE SENSOR PROTEIN NARQ"/>
    <property type="match status" value="1"/>
</dbReference>
<dbReference type="InterPro" id="IPR036259">
    <property type="entry name" value="MFS_trans_sf"/>
</dbReference>
<keyword evidence="5" id="KW-0547">Nucleotide-binding</keyword>
<evidence type="ECO:0000256" key="2">
    <source>
        <dbReference type="ARBA" id="ARBA00012438"/>
    </source>
</evidence>
<keyword evidence="8" id="KW-0902">Two-component regulatory system</keyword>
<dbReference type="Pfam" id="PF07730">
    <property type="entry name" value="HisKA_3"/>
    <property type="match status" value="1"/>
</dbReference>
<evidence type="ECO:0000259" key="11">
    <source>
        <dbReference type="Pfam" id="PF02518"/>
    </source>
</evidence>
<evidence type="ECO:0000313" key="13">
    <source>
        <dbReference type="EMBL" id="NYD55373.1"/>
    </source>
</evidence>
<feature type="compositionally biased region" description="Basic and acidic residues" evidence="9">
    <location>
        <begin position="9"/>
        <end position="19"/>
    </location>
</feature>
<comment type="caution">
    <text evidence="13">The sequence shown here is derived from an EMBL/GenBank/DDBJ whole genome shotgun (WGS) entry which is preliminary data.</text>
</comment>
<dbReference type="InterPro" id="IPR011712">
    <property type="entry name" value="Sig_transdc_His_kin_sub3_dim/P"/>
</dbReference>
<evidence type="ECO:0000256" key="10">
    <source>
        <dbReference type="SAM" id="Phobius"/>
    </source>
</evidence>
<dbReference type="GO" id="GO:0005524">
    <property type="term" value="F:ATP binding"/>
    <property type="evidence" value="ECO:0007669"/>
    <property type="project" value="UniProtKB-KW"/>
</dbReference>
<feature type="domain" description="Signal transduction histidine kinase subgroup 3 dimerisation and phosphoacceptor" evidence="12">
    <location>
        <begin position="216"/>
        <end position="282"/>
    </location>
</feature>
<feature type="transmembrane region" description="Helical" evidence="10">
    <location>
        <begin position="63"/>
        <end position="84"/>
    </location>
</feature>
<gene>
    <name evidence="13" type="ORF">BKA02_002428</name>
</gene>
<dbReference type="Proteomes" id="UP000552045">
    <property type="component" value="Unassembled WGS sequence"/>
</dbReference>
<evidence type="ECO:0000256" key="5">
    <source>
        <dbReference type="ARBA" id="ARBA00022741"/>
    </source>
</evidence>
<evidence type="ECO:0000256" key="7">
    <source>
        <dbReference type="ARBA" id="ARBA00022840"/>
    </source>
</evidence>
<feature type="region of interest" description="Disordered" evidence="9">
    <location>
        <begin position="395"/>
        <end position="426"/>
    </location>
</feature>
<feature type="transmembrane region" description="Helical" evidence="10">
    <location>
        <begin position="91"/>
        <end position="111"/>
    </location>
</feature>
<evidence type="ECO:0000256" key="1">
    <source>
        <dbReference type="ARBA" id="ARBA00000085"/>
    </source>
</evidence>
<evidence type="ECO:0000256" key="8">
    <source>
        <dbReference type="ARBA" id="ARBA00023012"/>
    </source>
</evidence>
<organism evidence="13 14">
    <name type="scientific">Microbacterium pseudoresistens</name>
    <dbReference type="NCBI Taxonomy" id="640634"/>
    <lineage>
        <taxon>Bacteria</taxon>
        <taxon>Bacillati</taxon>
        <taxon>Actinomycetota</taxon>
        <taxon>Actinomycetes</taxon>
        <taxon>Micrococcales</taxon>
        <taxon>Microbacteriaceae</taxon>
        <taxon>Microbacterium</taxon>
    </lineage>
</organism>
<reference evidence="13 14" key="1">
    <citation type="submission" date="2020-07" db="EMBL/GenBank/DDBJ databases">
        <title>Sequencing the genomes of 1000 actinobacteria strains.</title>
        <authorList>
            <person name="Klenk H.-P."/>
        </authorList>
    </citation>
    <scope>NUCLEOTIDE SEQUENCE [LARGE SCALE GENOMIC DNA]</scope>
    <source>
        <strain evidence="13 14">DSM 22185</strain>
    </source>
</reference>
<feature type="region of interest" description="Disordered" evidence="9">
    <location>
        <begin position="1"/>
        <end position="20"/>
    </location>
</feature>
<keyword evidence="10" id="KW-0472">Membrane</keyword>
<sequence length="426" mass="45204">MRAKKVRSRKEGPEKERPTKALQHTLSRIRRILPRGRTNALILILSLVAVVLYSVLVPIHTTAYGSPVAVTMALALAAVVAPLVSVRHPNLAIILFTASAVLIPLMISRAAAPSAPWPWSVPMLLAFAVVVAAITFRHGWRPGLVQFGLGSAAGVTAAIMLPSIPSGNSLIVTTSVIGGVYLVAVLLAGRLRLGDELTRERAHTAQEQSRRVLVEERSRIARDLHDIVAHSMSLIQVQASTARYRVEGLSPAAIAEFDDIAGTARTALVEMRRLLGVLRTEDQAAELAPQQGLDDIPALVETVRRAGADVELAQRGDAKASDISQTVQISAFRIVQEALSNAVRHAPGAPVRVSLVRDPDAVRIEVRNGAGTAPSSTGAGHGLRGMRERVALLGGSLETGPDDSGGWTVNAVLPYDRGPDGSEEDG</sequence>
<feature type="domain" description="Histidine kinase/HSP90-like ATPase" evidence="11">
    <location>
        <begin position="328"/>
        <end position="416"/>
    </location>
</feature>
<protein>
    <recommendedName>
        <fullName evidence="2">histidine kinase</fullName>
        <ecNumber evidence="2">2.7.13.3</ecNumber>
    </recommendedName>
</protein>
<dbReference type="InterPro" id="IPR050482">
    <property type="entry name" value="Sensor_HK_TwoCompSys"/>
</dbReference>
<dbReference type="InterPro" id="IPR036890">
    <property type="entry name" value="HATPase_C_sf"/>
</dbReference>
<comment type="catalytic activity">
    <reaction evidence="1">
        <text>ATP + protein L-histidine = ADP + protein N-phospho-L-histidine.</text>
        <dbReference type="EC" id="2.7.13.3"/>
    </reaction>
</comment>